<comment type="caution">
    <text evidence="2">The sequence shown here is derived from an EMBL/GenBank/DDBJ whole genome shotgun (WGS) entry which is preliminary data.</text>
</comment>
<feature type="transmembrane region" description="Helical" evidence="1">
    <location>
        <begin position="90"/>
        <end position="108"/>
    </location>
</feature>
<evidence type="ECO:0008006" key="4">
    <source>
        <dbReference type="Google" id="ProtNLM"/>
    </source>
</evidence>
<keyword evidence="1" id="KW-0472">Membrane</keyword>
<organism evidence="2 3">
    <name type="scientific">Neobacillus vireti LMG 21834</name>
    <dbReference type="NCBI Taxonomy" id="1131730"/>
    <lineage>
        <taxon>Bacteria</taxon>
        <taxon>Bacillati</taxon>
        <taxon>Bacillota</taxon>
        <taxon>Bacilli</taxon>
        <taxon>Bacillales</taxon>
        <taxon>Bacillaceae</taxon>
        <taxon>Neobacillus</taxon>
    </lineage>
</organism>
<protein>
    <recommendedName>
        <fullName evidence="4">Membrane-spanning protein</fullName>
    </recommendedName>
</protein>
<feature type="transmembrane region" description="Helical" evidence="1">
    <location>
        <begin position="163"/>
        <end position="183"/>
    </location>
</feature>
<feature type="transmembrane region" description="Helical" evidence="1">
    <location>
        <begin position="120"/>
        <end position="143"/>
    </location>
</feature>
<evidence type="ECO:0000313" key="3">
    <source>
        <dbReference type="Proteomes" id="UP000018877"/>
    </source>
</evidence>
<keyword evidence="3" id="KW-1185">Reference proteome</keyword>
<dbReference type="AlphaFoldDB" id="A0AB94IMD5"/>
<feature type="transmembrane region" description="Helical" evidence="1">
    <location>
        <begin position="32"/>
        <end position="50"/>
    </location>
</feature>
<feature type="transmembrane region" description="Helical" evidence="1">
    <location>
        <begin position="57"/>
        <end position="78"/>
    </location>
</feature>
<gene>
    <name evidence="2" type="ORF">BAVI_13644</name>
</gene>
<dbReference type="Pfam" id="PF09997">
    <property type="entry name" value="DUF2238"/>
    <property type="match status" value="1"/>
</dbReference>
<dbReference type="EMBL" id="ALAN01000075">
    <property type="protein sequence ID" value="ETI68162.1"/>
    <property type="molecule type" value="Genomic_DNA"/>
</dbReference>
<dbReference type="RefSeq" id="WP_024028912.1">
    <property type="nucleotide sequence ID" value="NZ_ALAN01000075.1"/>
</dbReference>
<reference evidence="2 3" key="1">
    <citation type="journal article" date="2014" name="Environ. Microbiol.">
        <title>The nitrate-ammonifying and nosZ-carrying bacterium Bacillus vireti is a potent source and sink for nitric and nitrous oxide under high nitrate conditions.</title>
        <authorList>
            <person name="Mania D."/>
            <person name="Heylen K."/>
            <person name="van Spanning R.J."/>
            <person name="Frostegard A."/>
        </authorList>
    </citation>
    <scope>NUCLEOTIDE SEQUENCE [LARGE SCALE GENOMIC DNA]</scope>
    <source>
        <strain evidence="2 3">LMG 21834</strain>
    </source>
</reference>
<proteinExistence type="predicted"/>
<name>A0AB94IMD5_9BACI</name>
<dbReference type="Proteomes" id="UP000018877">
    <property type="component" value="Unassembled WGS sequence"/>
</dbReference>
<dbReference type="InterPro" id="IPR014509">
    <property type="entry name" value="YjdF-like"/>
</dbReference>
<keyword evidence="1" id="KW-0812">Transmembrane</keyword>
<accession>A0AB94IMD5</accession>
<keyword evidence="1" id="KW-1133">Transmembrane helix</keyword>
<feature type="transmembrane region" description="Helical" evidence="1">
    <location>
        <begin position="5"/>
        <end position="26"/>
    </location>
</feature>
<sequence>MKRKIIIILSVGFIIFMAALCIYYIVKADSSRWQVALGGIFAGALPLLLLRLKNNPFNILIIVSYFIFLFCSLFLGSIKSFYLHLNWWDSTLHFFKGIFIGCIGITLYKRWIPKYVRNDVSHWLLFLFVLSLSVLASVFWEIYEFVGDLTIAHTMQRGGNKDTMYDLICGLAGGLIVALYALVRKHKV</sequence>
<evidence type="ECO:0000313" key="2">
    <source>
        <dbReference type="EMBL" id="ETI68162.1"/>
    </source>
</evidence>
<evidence type="ECO:0000256" key="1">
    <source>
        <dbReference type="SAM" id="Phobius"/>
    </source>
</evidence>